<comment type="caution">
    <text evidence="1">The sequence shown here is derived from an EMBL/GenBank/DDBJ whole genome shotgun (WGS) entry which is preliminary data.</text>
</comment>
<organism evidence="1 2">
    <name type="scientific">Engystomops pustulosus</name>
    <name type="common">Tungara frog</name>
    <name type="synonym">Physalaemus pustulosus</name>
    <dbReference type="NCBI Taxonomy" id="76066"/>
    <lineage>
        <taxon>Eukaryota</taxon>
        <taxon>Metazoa</taxon>
        <taxon>Chordata</taxon>
        <taxon>Craniata</taxon>
        <taxon>Vertebrata</taxon>
        <taxon>Euteleostomi</taxon>
        <taxon>Amphibia</taxon>
        <taxon>Batrachia</taxon>
        <taxon>Anura</taxon>
        <taxon>Neobatrachia</taxon>
        <taxon>Hyloidea</taxon>
        <taxon>Leptodactylidae</taxon>
        <taxon>Leiuperinae</taxon>
        <taxon>Engystomops</taxon>
    </lineage>
</organism>
<sequence>MSIDVRVLLVSVPSSVTPALQRRTRLHPPLLMDLLPPAQHPRPPTTRNPLLPPHSWWTPPLWLCPNRLLRYLKTNRIHKLSH</sequence>
<keyword evidence="2" id="KW-1185">Reference proteome</keyword>
<dbReference type="Proteomes" id="UP000824782">
    <property type="component" value="Unassembled WGS sequence"/>
</dbReference>
<protein>
    <submittedName>
        <fullName evidence="1">Uncharacterized protein</fullName>
    </submittedName>
</protein>
<accession>A0AAV6YW79</accession>
<name>A0AAV6YW79_ENGPU</name>
<evidence type="ECO:0000313" key="2">
    <source>
        <dbReference type="Proteomes" id="UP000824782"/>
    </source>
</evidence>
<dbReference type="EMBL" id="WNYA01023022">
    <property type="protein sequence ID" value="KAG8538221.1"/>
    <property type="molecule type" value="Genomic_DNA"/>
</dbReference>
<dbReference type="AlphaFoldDB" id="A0AAV6YW79"/>
<gene>
    <name evidence="1" type="ORF">GDO81_023080</name>
</gene>
<reference evidence="1" key="1">
    <citation type="thesis" date="2020" institute="ProQuest LLC" country="789 East Eisenhower Parkway, Ann Arbor, MI, USA">
        <title>Comparative Genomics and Chromosome Evolution.</title>
        <authorList>
            <person name="Mudd A.B."/>
        </authorList>
    </citation>
    <scope>NUCLEOTIDE SEQUENCE</scope>
    <source>
        <strain evidence="1">237g6f4</strain>
        <tissue evidence="1">Blood</tissue>
    </source>
</reference>
<proteinExistence type="predicted"/>
<evidence type="ECO:0000313" key="1">
    <source>
        <dbReference type="EMBL" id="KAG8538221.1"/>
    </source>
</evidence>